<protein>
    <submittedName>
        <fullName evidence="5">Tetratricopeptide repeat protein</fullName>
    </submittedName>
</protein>
<dbReference type="PROSITE" id="PS50005">
    <property type="entry name" value="TPR"/>
    <property type="match status" value="1"/>
</dbReference>
<reference evidence="5 6" key="1">
    <citation type="submission" date="2018-03" db="EMBL/GenBank/DDBJ databases">
        <title>Genomic Encyclopedia of Archaeal and Bacterial Type Strains, Phase II (KMG-II): from individual species to whole genera.</title>
        <authorList>
            <person name="Goeker M."/>
        </authorList>
    </citation>
    <scope>NUCLEOTIDE SEQUENCE [LARGE SCALE GENOMIC DNA]</scope>
    <source>
        <strain evidence="5 6">DSM 28229</strain>
    </source>
</reference>
<keyword evidence="1" id="KW-0677">Repeat</keyword>
<accession>A0A315Z116</accession>
<dbReference type="InterPro" id="IPR019734">
    <property type="entry name" value="TPR_rpt"/>
</dbReference>
<evidence type="ECO:0000256" key="3">
    <source>
        <dbReference type="PROSITE-ProRule" id="PRU00339"/>
    </source>
</evidence>
<sequence>MTRIQKLFTFSILLLSSITSYGQEFGFIPEQANLLLKGDRANNEFARADSLLNEYMYDSAEVYFERALVRYEEYYGQGNIDIVPVYQAISELLAQKEYPHKSIYYAERGLGILEAQYKPDALKIAQMYMFIGDIYRYNKQGIDAINKYARALRTFQNVKGTAHYPDMIKLYMMMGNTYYFIQDFGKAISYYRKAVNAIIDLDTETRTDVTILYQNIANALLQGGSVDLAKENISKSIEIGKVVYGNKSPEVADSYQLLASIHFEQMEYDSAMYYSRKAMDIRDWMSEEIDKREKHYAKLGKDFFLLEKYELSREWYDRGFSKLIQEDEPSKELGEKVLNVAEKFRGARKWDDAIHFYETAHSVFVELDTAKERNVKQRLKLNSRVIDLSIALQDYTEAKKWIDRSVTLRKEKYGEDSEEMLVSLFDLGNIYGLMGEKEEALKYYEEIMGKVKGSESRNEALVYNNLAMLYFRDQDYKSSLNYATKLTRYYEDVYATDYIKTEACYMLLGNIYHAMGKSSKAWNCYWRVLSRDGKLYDKPNEVALQANQNLSEIFTAKGDAKNAQTFKVKTQEVKNRMVVQ</sequence>
<name>A0A315Z116_SEDFL</name>
<dbReference type="RefSeq" id="WP_109622544.1">
    <property type="nucleotide sequence ID" value="NZ_QGDO01000009.1"/>
</dbReference>
<feature type="chain" id="PRO_5016465712" evidence="4">
    <location>
        <begin position="23"/>
        <end position="580"/>
    </location>
</feature>
<dbReference type="EMBL" id="QGDO01000009">
    <property type="protein sequence ID" value="PWJ36114.1"/>
    <property type="molecule type" value="Genomic_DNA"/>
</dbReference>
<dbReference type="SMART" id="SM00028">
    <property type="entry name" value="TPR"/>
    <property type="match status" value="9"/>
</dbReference>
<evidence type="ECO:0000313" key="5">
    <source>
        <dbReference type="EMBL" id="PWJ36114.1"/>
    </source>
</evidence>
<proteinExistence type="predicted"/>
<dbReference type="OrthoDB" id="975253at2"/>
<evidence type="ECO:0000313" key="6">
    <source>
        <dbReference type="Proteomes" id="UP000245535"/>
    </source>
</evidence>
<dbReference type="InterPro" id="IPR011990">
    <property type="entry name" value="TPR-like_helical_dom_sf"/>
</dbReference>
<dbReference type="SUPFAM" id="SSF48452">
    <property type="entry name" value="TPR-like"/>
    <property type="match status" value="4"/>
</dbReference>
<dbReference type="Gene3D" id="1.25.40.10">
    <property type="entry name" value="Tetratricopeptide repeat domain"/>
    <property type="match status" value="5"/>
</dbReference>
<feature type="signal peptide" evidence="4">
    <location>
        <begin position="1"/>
        <end position="22"/>
    </location>
</feature>
<keyword evidence="2 3" id="KW-0802">TPR repeat</keyword>
<gene>
    <name evidence="5" type="ORF">BC781_109130</name>
</gene>
<keyword evidence="4" id="KW-0732">Signal</keyword>
<evidence type="ECO:0000256" key="4">
    <source>
        <dbReference type="SAM" id="SignalP"/>
    </source>
</evidence>
<comment type="caution">
    <text evidence="5">The sequence shown here is derived from an EMBL/GenBank/DDBJ whole genome shotgun (WGS) entry which is preliminary data.</text>
</comment>
<dbReference type="Pfam" id="PF13424">
    <property type="entry name" value="TPR_12"/>
    <property type="match status" value="4"/>
</dbReference>
<dbReference type="AlphaFoldDB" id="A0A315Z116"/>
<feature type="repeat" description="TPR" evidence="3">
    <location>
        <begin position="168"/>
        <end position="201"/>
    </location>
</feature>
<evidence type="ECO:0000256" key="2">
    <source>
        <dbReference type="ARBA" id="ARBA00022803"/>
    </source>
</evidence>
<dbReference type="PANTHER" id="PTHR45641">
    <property type="entry name" value="TETRATRICOPEPTIDE REPEAT PROTEIN (AFU_ORTHOLOGUE AFUA_6G03870)"/>
    <property type="match status" value="1"/>
</dbReference>
<evidence type="ECO:0000256" key="1">
    <source>
        <dbReference type="ARBA" id="ARBA00022737"/>
    </source>
</evidence>
<dbReference type="PANTHER" id="PTHR45641:SF19">
    <property type="entry name" value="NEPHROCYSTIN-3"/>
    <property type="match status" value="1"/>
</dbReference>
<dbReference type="Proteomes" id="UP000245535">
    <property type="component" value="Unassembled WGS sequence"/>
</dbReference>
<organism evidence="5 6">
    <name type="scientific">Sediminitomix flava</name>
    <dbReference type="NCBI Taxonomy" id="379075"/>
    <lineage>
        <taxon>Bacteria</taxon>
        <taxon>Pseudomonadati</taxon>
        <taxon>Bacteroidota</taxon>
        <taxon>Cytophagia</taxon>
        <taxon>Cytophagales</taxon>
        <taxon>Flammeovirgaceae</taxon>
        <taxon>Sediminitomix</taxon>
    </lineage>
</organism>
<keyword evidence="6" id="KW-1185">Reference proteome</keyword>